<evidence type="ECO:0000313" key="3">
    <source>
        <dbReference type="Proteomes" id="UP000244898"/>
    </source>
</evidence>
<dbReference type="AlphaFoldDB" id="A0A2R8CD83"/>
<reference evidence="3" key="1">
    <citation type="submission" date="2018-03" db="EMBL/GenBank/DDBJ databases">
        <authorList>
            <person name="Rodrigo-Torres L."/>
            <person name="Arahal R. D."/>
            <person name="Lucena T."/>
        </authorList>
    </citation>
    <scope>NUCLEOTIDE SEQUENCE [LARGE SCALE GENOMIC DNA]</scope>
    <source>
        <strain evidence="3">CECT 7615</strain>
    </source>
</reference>
<feature type="region of interest" description="Disordered" evidence="1">
    <location>
        <begin position="1"/>
        <end position="38"/>
    </location>
</feature>
<organism evidence="2 3">
    <name type="scientific">Falsiruegeria mediterranea M17</name>
    <dbReference type="NCBI Taxonomy" id="1200281"/>
    <lineage>
        <taxon>Bacteria</taxon>
        <taxon>Pseudomonadati</taxon>
        <taxon>Pseudomonadota</taxon>
        <taxon>Alphaproteobacteria</taxon>
        <taxon>Rhodobacterales</taxon>
        <taxon>Roseobacteraceae</taxon>
        <taxon>Falsiruegeria</taxon>
    </lineage>
</organism>
<evidence type="ECO:0000256" key="1">
    <source>
        <dbReference type="SAM" id="MobiDB-lite"/>
    </source>
</evidence>
<proteinExistence type="predicted"/>
<sequence>MMLATKKRTNIADVNTQQMSPQTSAALPRSPLPSPHGE</sequence>
<keyword evidence="3" id="KW-1185">Reference proteome</keyword>
<dbReference type="EMBL" id="ONZG01000011">
    <property type="protein sequence ID" value="SPJ30420.1"/>
    <property type="molecule type" value="Genomic_DNA"/>
</dbReference>
<name>A0A2R8CD83_9RHOB</name>
<protein>
    <submittedName>
        <fullName evidence="2">Uncharacterized protein</fullName>
    </submittedName>
</protein>
<dbReference type="Proteomes" id="UP000244898">
    <property type="component" value="Unassembled WGS sequence"/>
</dbReference>
<feature type="compositionally biased region" description="Polar residues" evidence="1">
    <location>
        <begin position="12"/>
        <end position="23"/>
    </location>
</feature>
<evidence type="ECO:0000313" key="2">
    <source>
        <dbReference type="EMBL" id="SPJ30420.1"/>
    </source>
</evidence>
<gene>
    <name evidence="2" type="ORF">TRM7615_03953</name>
</gene>
<accession>A0A2R8CD83</accession>